<evidence type="ECO:0000256" key="7">
    <source>
        <dbReference type="ARBA" id="ARBA00022989"/>
    </source>
</evidence>
<evidence type="ECO:0000313" key="12">
    <source>
        <dbReference type="EMBL" id="MBZ0158718.1"/>
    </source>
</evidence>
<evidence type="ECO:0000313" key="13">
    <source>
        <dbReference type="Proteomes" id="UP001197609"/>
    </source>
</evidence>
<gene>
    <name evidence="12" type="ORF">K8G79_00980</name>
</gene>
<keyword evidence="5" id="KW-0547">Nucleotide-binding</keyword>
<dbReference type="PROSITE" id="PS50893">
    <property type="entry name" value="ABC_TRANSPORTER_2"/>
    <property type="match status" value="1"/>
</dbReference>
<dbReference type="EMBL" id="JAIOIU010000014">
    <property type="protein sequence ID" value="MBZ0158718.1"/>
    <property type="molecule type" value="Genomic_DNA"/>
</dbReference>
<comment type="caution">
    <text evidence="12">The sequence shown here is derived from an EMBL/GenBank/DDBJ whole genome shotgun (WGS) entry which is preliminary data.</text>
</comment>
<dbReference type="SUPFAM" id="SSF90123">
    <property type="entry name" value="ABC transporter transmembrane region"/>
    <property type="match status" value="1"/>
</dbReference>
<evidence type="ECO:0000256" key="5">
    <source>
        <dbReference type="ARBA" id="ARBA00022741"/>
    </source>
</evidence>
<dbReference type="GO" id="GO:0015421">
    <property type="term" value="F:ABC-type oligopeptide transporter activity"/>
    <property type="evidence" value="ECO:0007669"/>
    <property type="project" value="TreeGrafter"/>
</dbReference>
<evidence type="ECO:0000259" key="11">
    <source>
        <dbReference type="PROSITE" id="PS50929"/>
    </source>
</evidence>
<dbReference type="Pfam" id="PF00005">
    <property type="entry name" value="ABC_tran"/>
    <property type="match status" value="1"/>
</dbReference>
<dbReference type="SUPFAM" id="SSF52540">
    <property type="entry name" value="P-loop containing nucleoside triphosphate hydrolases"/>
    <property type="match status" value="1"/>
</dbReference>
<dbReference type="CDD" id="cd18541">
    <property type="entry name" value="ABC_6TM_TmrB_like"/>
    <property type="match status" value="1"/>
</dbReference>
<dbReference type="InterPro" id="IPR036640">
    <property type="entry name" value="ABC1_TM_sf"/>
</dbReference>
<reference evidence="12 13" key="1">
    <citation type="journal article" date="2021" name="bioRxiv">
        <title>Unraveling nitrogen, sulfur and carbon metabolic pathways and microbial community transcriptional responses to substrate deprivation and toxicity stresses in a bioreactor mimicking anoxic brackish coastal sediment conditions.</title>
        <authorList>
            <person name="Martins P.D."/>
            <person name="Echeveste M.J."/>
            <person name="Arshad A."/>
            <person name="Kurth J."/>
            <person name="Ouboter H."/>
            <person name="Jetten M.S.M."/>
            <person name="Welte C.U."/>
        </authorList>
    </citation>
    <scope>NUCLEOTIDE SEQUENCE [LARGE SCALE GENOMIC DNA]</scope>
    <source>
        <strain evidence="12">MAG_38</strain>
    </source>
</reference>
<dbReference type="Gene3D" id="1.20.1560.10">
    <property type="entry name" value="ABC transporter type 1, transmembrane domain"/>
    <property type="match status" value="1"/>
</dbReference>
<dbReference type="InterPro" id="IPR027417">
    <property type="entry name" value="P-loop_NTPase"/>
</dbReference>
<evidence type="ECO:0000256" key="4">
    <source>
        <dbReference type="ARBA" id="ARBA00022692"/>
    </source>
</evidence>
<feature type="domain" description="ABC transporter" evidence="10">
    <location>
        <begin position="319"/>
        <end position="554"/>
    </location>
</feature>
<dbReference type="PANTHER" id="PTHR43394">
    <property type="entry name" value="ATP-DEPENDENT PERMEASE MDL1, MITOCHONDRIAL"/>
    <property type="match status" value="1"/>
</dbReference>
<sequence length="572" mass="64140">MTDLCGLAIPWLTKDALDALLGGPEMAVPLWKYPVLIILAAGFQVIFRYYWRTHVFGFSRHIEWDFRNEIFAHLQRLPLSYFTRTKTGDLMSRLTNDMVSVREMLGMGAMATIDSVLMVSSSLLLMVVIDPWLTLWSLLPLPGITALMLVAGNRIFNRYRDIQRHLSTLSTFVQENLAGIRVVQAYAQEENQQRYFDGLSKEYRVKNLELTKRWGYFWPVTSVLSGLAATVVLWIGGRQVAMQTMSLGELAGFYGYLAMLTWPMMAVGYVITLYQRGSASLARLVEILDAPVAEGYQVDSAGSPQVRETGQVVELRGKIEFRNLSFRYALDAPLALQGITLTIPSGSWCGVVGDTGAGKSTLVGLLLRLHEPPPGTLFVDDIEIRQLPLQTLKRAIGFVSQDIFLFSDTIRENILFGNGDATSEELEMAADLAQLTASIQGFTQQFETLLGERGVRLSGGQKQRTALARAIIKNSPILILDDAFSSVDTETEERILEQLKGFMRERTTILISHRISTVMAADQIVYLKEGRIVERGSHEELLSLRGHYYRMYRRQLLTREIDAMSDNGGARA</sequence>
<comment type="subcellular location">
    <subcellularLocation>
        <location evidence="1">Cell membrane</location>
        <topology evidence="1">Multi-pass membrane protein</topology>
    </subcellularLocation>
</comment>
<feature type="transmembrane region" description="Helical" evidence="9">
    <location>
        <begin position="255"/>
        <end position="274"/>
    </location>
</feature>
<evidence type="ECO:0000256" key="2">
    <source>
        <dbReference type="ARBA" id="ARBA00022448"/>
    </source>
</evidence>
<dbReference type="AlphaFoldDB" id="A0AAJ1AG01"/>
<dbReference type="PROSITE" id="PS50929">
    <property type="entry name" value="ABC_TM1F"/>
    <property type="match status" value="1"/>
</dbReference>
<dbReference type="PANTHER" id="PTHR43394:SF1">
    <property type="entry name" value="ATP-BINDING CASSETTE SUB-FAMILY B MEMBER 10, MITOCHONDRIAL"/>
    <property type="match status" value="1"/>
</dbReference>
<feature type="domain" description="ABC transmembrane type-1" evidence="11">
    <location>
        <begin position="1"/>
        <end position="276"/>
    </location>
</feature>
<evidence type="ECO:0000256" key="1">
    <source>
        <dbReference type="ARBA" id="ARBA00004651"/>
    </source>
</evidence>
<dbReference type="GO" id="GO:0005886">
    <property type="term" value="C:plasma membrane"/>
    <property type="evidence" value="ECO:0007669"/>
    <property type="project" value="UniProtKB-SubCell"/>
</dbReference>
<keyword evidence="4 9" id="KW-0812">Transmembrane</keyword>
<dbReference type="Pfam" id="PF00664">
    <property type="entry name" value="ABC_membrane"/>
    <property type="match status" value="1"/>
</dbReference>
<dbReference type="FunFam" id="3.40.50.300:FF:000221">
    <property type="entry name" value="Multidrug ABC transporter ATP-binding protein"/>
    <property type="match status" value="1"/>
</dbReference>
<keyword evidence="8 9" id="KW-0472">Membrane</keyword>
<keyword evidence="2" id="KW-0813">Transport</keyword>
<dbReference type="Gene3D" id="3.40.50.300">
    <property type="entry name" value="P-loop containing nucleotide triphosphate hydrolases"/>
    <property type="match status" value="1"/>
</dbReference>
<dbReference type="SMART" id="SM00382">
    <property type="entry name" value="AAA"/>
    <property type="match status" value="1"/>
</dbReference>
<protein>
    <submittedName>
        <fullName evidence="12">ABC transporter ATP-binding protein/permease</fullName>
    </submittedName>
</protein>
<dbReference type="GO" id="GO:0016887">
    <property type="term" value="F:ATP hydrolysis activity"/>
    <property type="evidence" value="ECO:0007669"/>
    <property type="project" value="InterPro"/>
</dbReference>
<dbReference type="InterPro" id="IPR011527">
    <property type="entry name" value="ABC1_TM_dom"/>
</dbReference>
<dbReference type="InterPro" id="IPR039421">
    <property type="entry name" value="Type_1_exporter"/>
</dbReference>
<keyword evidence="3" id="KW-1003">Cell membrane</keyword>
<evidence type="ECO:0000259" key="10">
    <source>
        <dbReference type="PROSITE" id="PS50893"/>
    </source>
</evidence>
<organism evidence="12 13">
    <name type="scientific">Candidatus Methylomirabilis tolerans</name>
    <dbReference type="NCBI Taxonomy" id="3123416"/>
    <lineage>
        <taxon>Bacteria</taxon>
        <taxon>Candidatus Methylomirabilota</taxon>
        <taxon>Candidatus Methylomirabilia</taxon>
        <taxon>Candidatus Methylomirabilales</taxon>
        <taxon>Candidatus Methylomirabilaceae</taxon>
        <taxon>Candidatus Methylomirabilis</taxon>
    </lineage>
</organism>
<evidence type="ECO:0000256" key="3">
    <source>
        <dbReference type="ARBA" id="ARBA00022475"/>
    </source>
</evidence>
<dbReference type="InterPro" id="IPR003593">
    <property type="entry name" value="AAA+_ATPase"/>
</dbReference>
<keyword evidence="7 9" id="KW-1133">Transmembrane helix</keyword>
<feature type="transmembrane region" description="Helical" evidence="9">
    <location>
        <begin position="105"/>
        <end position="129"/>
    </location>
</feature>
<feature type="transmembrane region" description="Helical" evidence="9">
    <location>
        <begin position="214"/>
        <end position="235"/>
    </location>
</feature>
<feature type="transmembrane region" description="Helical" evidence="9">
    <location>
        <begin position="135"/>
        <end position="156"/>
    </location>
</feature>
<keyword evidence="6 12" id="KW-0067">ATP-binding</keyword>
<evidence type="ECO:0000256" key="8">
    <source>
        <dbReference type="ARBA" id="ARBA00023136"/>
    </source>
</evidence>
<accession>A0AAJ1AG01</accession>
<dbReference type="Proteomes" id="UP001197609">
    <property type="component" value="Unassembled WGS sequence"/>
</dbReference>
<proteinExistence type="predicted"/>
<dbReference type="GO" id="GO:0005524">
    <property type="term" value="F:ATP binding"/>
    <property type="evidence" value="ECO:0007669"/>
    <property type="project" value="UniProtKB-KW"/>
</dbReference>
<evidence type="ECO:0000256" key="9">
    <source>
        <dbReference type="SAM" id="Phobius"/>
    </source>
</evidence>
<dbReference type="InterPro" id="IPR003439">
    <property type="entry name" value="ABC_transporter-like_ATP-bd"/>
</dbReference>
<feature type="transmembrane region" description="Helical" evidence="9">
    <location>
        <begin position="30"/>
        <end position="51"/>
    </location>
</feature>
<evidence type="ECO:0000256" key="6">
    <source>
        <dbReference type="ARBA" id="ARBA00022840"/>
    </source>
</evidence>
<name>A0AAJ1AG01_9BACT</name>